<evidence type="ECO:0000256" key="2">
    <source>
        <dbReference type="ARBA" id="ARBA00005038"/>
    </source>
</evidence>
<keyword evidence="6" id="KW-0198">Cysteine biosynthesis</keyword>
<reference evidence="8 9" key="1">
    <citation type="journal article" date="2024" name="BMC Genomics">
        <title>De novo assembly and annotation of Popillia japonica's genome with initial clues to its potential as an invasive pest.</title>
        <authorList>
            <person name="Cucini C."/>
            <person name="Boschi S."/>
            <person name="Funari R."/>
            <person name="Cardaioli E."/>
            <person name="Iannotti N."/>
            <person name="Marturano G."/>
            <person name="Paoli F."/>
            <person name="Bruttini M."/>
            <person name="Carapelli A."/>
            <person name="Frati F."/>
            <person name="Nardi F."/>
        </authorList>
    </citation>
    <scope>NUCLEOTIDE SEQUENCE [LARGE SCALE GENOMIC DNA]</scope>
    <source>
        <strain evidence="8">DMR45628</strain>
    </source>
</reference>
<dbReference type="GO" id="GO:0019343">
    <property type="term" value="P:cysteine biosynthetic process via cystathionine"/>
    <property type="evidence" value="ECO:0007669"/>
    <property type="project" value="TreeGrafter"/>
</dbReference>
<evidence type="ECO:0000256" key="1">
    <source>
        <dbReference type="ARBA" id="ARBA00001933"/>
    </source>
</evidence>
<dbReference type="Pfam" id="PF01053">
    <property type="entry name" value="Cys_Met_Meta_PP"/>
    <property type="match status" value="2"/>
</dbReference>
<dbReference type="InterPro" id="IPR015422">
    <property type="entry name" value="PyrdxlP-dep_Trfase_small"/>
</dbReference>
<evidence type="ECO:0000256" key="5">
    <source>
        <dbReference type="ARBA" id="ARBA00022898"/>
    </source>
</evidence>
<comment type="similarity">
    <text evidence="3">Belongs to the trans-sulfuration enzymes family.</text>
</comment>
<proteinExistence type="inferred from homology"/>
<accession>A0AAW1KQK6</accession>
<dbReference type="FunFam" id="3.40.640.10:FF:000009">
    <property type="entry name" value="Cystathionine gamma-synthase homolog"/>
    <property type="match status" value="2"/>
</dbReference>
<evidence type="ECO:0000256" key="7">
    <source>
        <dbReference type="ARBA" id="ARBA00029853"/>
    </source>
</evidence>
<dbReference type="GO" id="GO:0004123">
    <property type="term" value="F:cystathionine gamma-lyase activity"/>
    <property type="evidence" value="ECO:0007669"/>
    <property type="project" value="TreeGrafter"/>
</dbReference>
<evidence type="ECO:0000256" key="4">
    <source>
        <dbReference type="ARBA" id="ARBA00012085"/>
    </source>
</evidence>
<comment type="pathway">
    <text evidence="2">Amino-acid biosynthesis; L-cysteine biosynthesis; L-cysteine from L-homocysteine and L-serine: step 2/2.</text>
</comment>
<dbReference type="Gene3D" id="3.40.640.10">
    <property type="entry name" value="Type I PLP-dependent aspartate aminotransferase-like (Major domain)"/>
    <property type="match status" value="2"/>
</dbReference>
<keyword evidence="9" id="KW-1185">Reference proteome</keyword>
<keyword evidence="6" id="KW-0028">Amino-acid biosynthesis</keyword>
<dbReference type="InterPro" id="IPR015421">
    <property type="entry name" value="PyrdxlP-dep_Trfase_major"/>
</dbReference>
<dbReference type="PANTHER" id="PTHR11808:SF15">
    <property type="entry name" value="CYSTATHIONINE GAMMA-LYASE"/>
    <property type="match status" value="1"/>
</dbReference>
<dbReference type="PANTHER" id="PTHR11808">
    <property type="entry name" value="TRANS-SULFURATION ENZYME FAMILY MEMBER"/>
    <property type="match status" value="1"/>
</dbReference>
<dbReference type="GO" id="GO:0019346">
    <property type="term" value="P:transsulfuration"/>
    <property type="evidence" value="ECO:0007669"/>
    <property type="project" value="InterPro"/>
</dbReference>
<evidence type="ECO:0000256" key="6">
    <source>
        <dbReference type="ARBA" id="ARBA00023192"/>
    </source>
</evidence>
<name>A0AAW1KQK6_POPJA</name>
<keyword evidence="5" id="KW-0663">Pyridoxal phosphate</keyword>
<dbReference type="InterPro" id="IPR015424">
    <property type="entry name" value="PyrdxlP-dep_Trfase"/>
</dbReference>
<dbReference type="SUPFAM" id="SSF53383">
    <property type="entry name" value="PLP-dependent transferases"/>
    <property type="match status" value="2"/>
</dbReference>
<dbReference type="GO" id="GO:0005737">
    <property type="term" value="C:cytoplasm"/>
    <property type="evidence" value="ECO:0007669"/>
    <property type="project" value="TreeGrafter"/>
</dbReference>
<evidence type="ECO:0000313" key="8">
    <source>
        <dbReference type="EMBL" id="KAK9722464.1"/>
    </source>
</evidence>
<dbReference type="CDD" id="cd00614">
    <property type="entry name" value="CGS_like"/>
    <property type="match status" value="2"/>
</dbReference>
<sequence length="872" mass="97126">MYINEYNRNLPQHRITISYAYLKTETLKCWSVEHKPVYTCSPNENMAGNSGYLPIPKGFTTRAIHSSTDPDRWDSLCIVPPIVLSATFKHKKLGDYKYEYGRAGNPSRDVLEGSLSAIEGAKYAVTFASGLGALTAIINCYTQGDHFVIGDDMYGGNYRLFEKVAKNLGVEVTMVDATNIDNVKNALKPNTKLIFIETPTNPLLKVFDIRAIAEIAKNNKALFCVDNTFLTPYFQRPLELGADISSYSLTKYMNGHTDVIMGAIVTNNEEVYTKLRFLQNAMGIVPGPFDCSLVTRSLKTLSLRMERHMSNSLAVAKFLETHPKVLKVIHPGLESHPYHELTKRQTSGHSGMMSMYIDGGRKEAENFLTAIKLFIMAESLGGYESLAEIPSIMTHASLPPELLKELNITDNMIRLSIGLEDPEDLIKDLDQALKAITFPSRKKFHFIKLDWCRSYSANENMSDNSGYLPLPKGFTTKAIHSSADPDRWDSKCIVPPLVLSTTFKHIEPGKYNYVYGRDSNPTRDVLERSLCALEDAKYATTFSSGLGAIDAVVQCYTHGDHFVVCDDMYGGNYRMFDKIAKNLGIEVTIVDATIIDNVKNAMKPNTKLIFVESPTNPLMKVYDIKAIAEIAKSNNALFCVDNSFLTPYFQRPLELGADISMYSLTKYMNGHADVILGALVTNNKEMHDKFRFVQCDMGFVPGPFDCSMVTRGLKTLELRLRRHSSNSLAVAKFLESHPRVLKVLHPGLESHPQYELTKRQTSGHSGMMNMYLNGHSGMMNMYLNGKRKETENFAQALKIFTLAGSLGLCESLIAIPALCESLIAIPGFMTHTSLPAAVKEASGITDNLIRMSIGLEDPEDLISDLDQALNAM</sequence>
<dbReference type="Gene3D" id="3.90.1150.10">
    <property type="entry name" value="Aspartate Aminotransferase, domain 1"/>
    <property type="match status" value="2"/>
</dbReference>
<evidence type="ECO:0000256" key="3">
    <source>
        <dbReference type="ARBA" id="ARBA00009077"/>
    </source>
</evidence>
<dbReference type="Proteomes" id="UP001458880">
    <property type="component" value="Unassembled WGS sequence"/>
</dbReference>
<evidence type="ECO:0000313" key="9">
    <source>
        <dbReference type="Proteomes" id="UP001458880"/>
    </source>
</evidence>
<dbReference type="InterPro" id="IPR000277">
    <property type="entry name" value="Cys/Met-Metab_PyrdxlP-dep_enz"/>
</dbReference>
<dbReference type="GO" id="GO:0030170">
    <property type="term" value="F:pyridoxal phosphate binding"/>
    <property type="evidence" value="ECO:0007669"/>
    <property type="project" value="InterPro"/>
</dbReference>
<dbReference type="EMBL" id="JASPKY010000188">
    <property type="protein sequence ID" value="KAK9722464.1"/>
    <property type="molecule type" value="Genomic_DNA"/>
</dbReference>
<comment type="cofactor">
    <cofactor evidence="1">
        <name>pyridoxal 5'-phosphate</name>
        <dbReference type="ChEBI" id="CHEBI:597326"/>
    </cofactor>
</comment>
<organism evidence="8 9">
    <name type="scientific">Popillia japonica</name>
    <name type="common">Japanese beetle</name>
    <dbReference type="NCBI Taxonomy" id="7064"/>
    <lineage>
        <taxon>Eukaryota</taxon>
        <taxon>Metazoa</taxon>
        <taxon>Ecdysozoa</taxon>
        <taxon>Arthropoda</taxon>
        <taxon>Hexapoda</taxon>
        <taxon>Insecta</taxon>
        <taxon>Pterygota</taxon>
        <taxon>Neoptera</taxon>
        <taxon>Endopterygota</taxon>
        <taxon>Coleoptera</taxon>
        <taxon>Polyphaga</taxon>
        <taxon>Scarabaeiformia</taxon>
        <taxon>Scarabaeidae</taxon>
        <taxon>Rutelinae</taxon>
        <taxon>Popillia</taxon>
    </lineage>
</organism>
<dbReference type="AlphaFoldDB" id="A0AAW1KQK6"/>
<dbReference type="EC" id="4.4.1.1" evidence="4"/>
<dbReference type="FunFam" id="3.90.1150.10:FF:000008">
    <property type="entry name" value="Cystathionine gamma-synthase"/>
    <property type="match status" value="1"/>
</dbReference>
<gene>
    <name evidence="8" type="ORF">QE152_g19683</name>
</gene>
<comment type="caution">
    <text evidence="8">The sequence shown here is derived from an EMBL/GenBank/DDBJ whole genome shotgun (WGS) entry which is preliminary data.</text>
</comment>
<protein>
    <recommendedName>
        <fullName evidence="4">cystathionine gamma-lyase</fullName>
        <ecNumber evidence="4">4.4.1.1</ecNumber>
    </recommendedName>
    <alternativeName>
        <fullName evidence="7">Gamma-cystathionase</fullName>
    </alternativeName>
</protein>